<dbReference type="EMBL" id="LSBH01000003">
    <property type="protein sequence ID" value="OAQ81822.1"/>
    <property type="molecule type" value="Genomic_DNA"/>
</dbReference>
<name>A0A179GVP4_PURLI</name>
<reference evidence="2 3" key="1">
    <citation type="submission" date="2016-01" db="EMBL/GenBank/DDBJ databases">
        <title>Biosynthesis of antibiotic leucinostatins and their inhibition on Phytophthora in bio-control Purpureocillium lilacinum.</title>
        <authorList>
            <person name="Wang G."/>
            <person name="Liu Z."/>
            <person name="Lin R."/>
            <person name="Li E."/>
            <person name="Mao Z."/>
            <person name="Ling J."/>
            <person name="Yin W."/>
            <person name="Xie B."/>
        </authorList>
    </citation>
    <scope>NUCLEOTIDE SEQUENCE [LARGE SCALE GENOMIC DNA]</scope>
    <source>
        <strain evidence="2">PLBJ-1</strain>
    </source>
</reference>
<evidence type="ECO:0000256" key="1">
    <source>
        <dbReference type="SAM" id="MobiDB-lite"/>
    </source>
</evidence>
<feature type="region of interest" description="Disordered" evidence="1">
    <location>
        <begin position="22"/>
        <end position="72"/>
    </location>
</feature>
<protein>
    <submittedName>
        <fullName evidence="2">Uncharacterized protein</fullName>
    </submittedName>
</protein>
<comment type="caution">
    <text evidence="2">The sequence shown here is derived from an EMBL/GenBank/DDBJ whole genome shotgun (WGS) entry which is preliminary data.</text>
</comment>
<sequence>MAMERMAWSGQPCAECRRTFTWQPRGGAGSLPRRRSESPLVARSGSRCDGREASEGHDVDARDDGPSGKTMPSLFREGFTVYHGHFRRLPFFSRTARRSRQRRATREDGPVAVKTDSMSRAYVRCLPRTRPWCNYIISARQAST</sequence>
<dbReference type="AlphaFoldDB" id="A0A179GVP4"/>
<evidence type="ECO:0000313" key="3">
    <source>
        <dbReference type="Proteomes" id="UP000078240"/>
    </source>
</evidence>
<gene>
    <name evidence="2" type="ORF">VFPBJ_04406</name>
</gene>
<evidence type="ECO:0000313" key="2">
    <source>
        <dbReference type="EMBL" id="OAQ81822.1"/>
    </source>
</evidence>
<organism evidence="2 3">
    <name type="scientific">Purpureocillium lilacinum</name>
    <name type="common">Paecilomyces lilacinus</name>
    <dbReference type="NCBI Taxonomy" id="33203"/>
    <lineage>
        <taxon>Eukaryota</taxon>
        <taxon>Fungi</taxon>
        <taxon>Dikarya</taxon>
        <taxon>Ascomycota</taxon>
        <taxon>Pezizomycotina</taxon>
        <taxon>Sordariomycetes</taxon>
        <taxon>Hypocreomycetidae</taxon>
        <taxon>Hypocreales</taxon>
        <taxon>Ophiocordycipitaceae</taxon>
        <taxon>Purpureocillium</taxon>
    </lineage>
</organism>
<feature type="compositionally biased region" description="Basic and acidic residues" evidence="1">
    <location>
        <begin position="46"/>
        <end position="66"/>
    </location>
</feature>
<proteinExistence type="predicted"/>
<dbReference type="Proteomes" id="UP000078240">
    <property type="component" value="Unassembled WGS sequence"/>
</dbReference>
<accession>A0A179GVP4</accession>